<evidence type="ECO:0000313" key="3">
    <source>
        <dbReference type="Proteomes" id="UP001385499"/>
    </source>
</evidence>
<keyword evidence="2" id="KW-0378">Hydrolase</keyword>
<dbReference type="PROSITE" id="PS00571">
    <property type="entry name" value="AMIDASES"/>
    <property type="match status" value="1"/>
</dbReference>
<dbReference type="EMBL" id="JBAKIA010000004">
    <property type="protein sequence ID" value="MEJ8473817.1"/>
    <property type="molecule type" value="Genomic_DNA"/>
</dbReference>
<dbReference type="InterPro" id="IPR036928">
    <property type="entry name" value="AS_sf"/>
</dbReference>
<protein>
    <submittedName>
        <fullName evidence="2">Amidase</fullName>
        <ecNumber evidence="2">3.5.1.4</ecNumber>
    </submittedName>
</protein>
<comment type="caution">
    <text evidence="2">The sequence shown here is derived from an EMBL/GenBank/DDBJ whole genome shotgun (WGS) entry which is preliminary data.</text>
</comment>
<name>A0ABU8TIR5_9HYPH</name>
<keyword evidence="3" id="KW-1185">Reference proteome</keyword>
<evidence type="ECO:0000313" key="2">
    <source>
        <dbReference type="EMBL" id="MEJ8473817.1"/>
    </source>
</evidence>
<reference evidence="2 3" key="1">
    <citation type="submission" date="2024-02" db="EMBL/GenBank/DDBJ databases">
        <title>Roseibium algae sp. nov., isolated from marine alga (Grateloupia sp.), showing potential in myo-inositol conversion.</title>
        <authorList>
            <person name="Wang Y."/>
        </authorList>
    </citation>
    <scope>NUCLEOTIDE SEQUENCE [LARGE SCALE GENOMIC DNA]</scope>
    <source>
        <strain evidence="2 3">H3510</strain>
    </source>
</reference>
<proteinExistence type="predicted"/>
<dbReference type="PANTHER" id="PTHR46310:SF7">
    <property type="entry name" value="AMIDASE 1"/>
    <property type="match status" value="1"/>
</dbReference>
<feature type="domain" description="Amidase" evidence="1">
    <location>
        <begin position="21"/>
        <end position="177"/>
    </location>
</feature>
<dbReference type="PANTHER" id="PTHR46310">
    <property type="entry name" value="AMIDASE 1"/>
    <property type="match status" value="1"/>
</dbReference>
<dbReference type="InterPro" id="IPR023631">
    <property type="entry name" value="Amidase_dom"/>
</dbReference>
<sequence length="387" mass="40495">MIVDSVSAFSDILDKPLVTGSGVLDGLTFAAKENYELAERVAGNGNPTWKATHGPSAVTASVLAKVLDAGGRLAGFTHMDELAYSIIGANAHTGTPVNSASPDRVPGGSSSGSAAAVAAGLVDFSLGSDTGGSVRAPAAFCGLFGLRPTHGRIDATGLLPLAPSFDVPGWFTRDLPTMLRISAIFGIKAGAGRTPTRLWCPSTIWDRTSPEVKASLAPALIKLQGILGPSDISPLPDPAPEEWFRVFRIHQAYEAWEALGTWVDEASPAFGPGVAERFAAAKTVTTEDFEQVVKERKAIRAAMDKLMSPETVLVMPTTPGPAPLLNASQADLDDYRGKIMCMTCLSGLNGYPELTIPGAKLKHAPQGLSLIGARQRDQDLLALAGLL</sequence>
<accession>A0ABU8TIR5</accession>
<dbReference type="InterPro" id="IPR020556">
    <property type="entry name" value="Amidase_CS"/>
</dbReference>
<dbReference type="EC" id="3.5.1.4" evidence="2"/>
<dbReference type="SUPFAM" id="SSF75304">
    <property type="entry name" value="Amidase signature (AS) enzymes"/>
    <property type="match status" value="1"/>
</dbReference>
<organism evidence="2 3">
    <name type="scientific">Roseibium algae</name>
    <dbReference type="NCBI Taxonomy" id="3123038"/>
    <lineage>
        <taxon>Bacteria</taxon>
        <taxon>Pseudomonadati</taxon>
        <taxon>Pseudomonadota</taxon>
        <taxon>Alphaproteobacteria</taxon>
        <taxon>Hyphomicrobiales</taxon>
        <taxon>Stappiaceae</taxon>
        <taxon>Roseibium</taxon>
    </lineage>
</organism>
<dbReference type="NCBIfam" id="NF006169">
    <property type="entry name" value="PRK08310.1"/>
    <property type="match status" value="1"/>
</dbReference>
<dbReference type="Gene3D" id="3.90.1300.10">
    <property type="entry name" value="Amidase signature (AS) domain"/>
    <property type="match status" value="1"/>
</dbReference>
<dbReference type="GO" id="GO:0004040">
    <property type="term" value="F:amidase activity"/>
    <property type="evidence" value="ECO:0007669"/>
    <property type="project" value="UniProtKB-EC"/>
</dbReference>
<dbReference type="Proteomes" id="UP001385499">
    <property type="component" value="Unassembled WGS sequence"/>
</dbReference>
<evidence type="ECO:0000259" key="1">
    <source>
        <dbReference type="Pfam" id="PF01425"/>
    </source>
</evidence>
<dbReference type="RefSeq" id="WP_340273478.1">
    <property type="nucleotide sequence ID" value="NZ_JBAKIA010000004.1"/>
</dbReference>
<gene>
    <name evidence="2" type="ORF">V6575_06945</name>
</gene>
<dbReference type="Pfam" id="PF01425">
    <property type="entry name" value="Amidase"/>
    <property type="match status" value="1"/>
</dbReference>